<feature type="compositionally biased region" description="Basic and acidic residues" evidence="1">
    <location>
        <begin position="29"/>
        <end position="54"/>
    </location>
</feature>
<evidence type="ECO:0000256" key="1">
    <source>
        <dbReference type="SAM" id="MobiDB-lite"/>
    </source>
</evidence>
<name>A0A914GYE4_GLORO</name>
<sequence>MTDLDAFFAKKSNKGKKKGVIKLQEISDQLERRAMEQRDETEDTENKVSEDPNNKNRPTNENNEDLEWLGFDDTPTAPLAIKEMADSYVESEDEEKRTSAEPARTWKTNNEESVDTELEVVKNEPAKYVVKAKKEARLDLNSEEMFPSIEKAPEVEQKLKEQEEMNRRTKLEERKQQEEKEREDKTKRESLYKPRHTADGDSPRKQIDKDLSRRQQQTEPTESDQTTNWRDMQKPVIREEEKPVRNFSTDHPAAAVKSGEGEMNWRSKPTELVNSADSHDNWRNTAKTPTASQTTQVSEAVAHVPTKGAYVPPYRKK</sequence>
<feature type="compositionally biased region" description="Basic and acidic residues" evidence="1">
    <location>
        <begin position="259"/>
        <end position="269"/>
    </location>
</feature>
<feature type="compositionally biased region" description="Basic residues" evidence="1">
    <location>
        <begin position="11"/>
        <end position="20"/>
    </location>
</feature>
<feature type="compositionally biased region" description="Polar residues" evidence="1">
    <location>
        <begin position="214"/>
        <end position="230"/>
    </location>
</feature>
<feature type="compositionally biased region" description="Polar residues" evidence="1">
    <location>
        <begin position="283"/>
        <end position="298"/>
    </location>
</feature>
<organism evidence="2 3">
    <name type="scientific">Globodera rostochiensis</name>
    <name type="common">Golden nematode worm</name>
    <name type="synonym">Heterodera rostochiensis</name>
    <dbReference type="NCBI Taxonomy" id="31243"/>
    <lineage>
        <taxon>Eukaryota</taxon>
        <taxon>Metazoa</taxon>
        <taxon>Ecdysozoa</taxon>
        <taxon>Nematoda</taxon>
        <taxon>Chromadorea</taxon>
        <taxon>Rhabditida</taxon>
        <taxon>Tylenchina</taxon>
        <taxon>Tylenchomorpha</taxon>
        <taxon>Tylenchoidea</taxon>
        <taxon>Heteroderidae</taxon>
        <taxon>Heteroderinae</taxon>
        <taxon>Globodera</taxon>
    </lineage>
</organism>
<feature type="compositionally biased region" description="Basic and acidic residues" evidence="1">
    <location>
        <begin position="151"/>
        <end position="213"/>
    </location>
</feature>
<feature type="region of interest" description="Disordered" evidence="1">
    <location>
        <begin position="1"/>
        <end position="117"/>
    </location>
</feature>
<protein>
    <submittedName>
        <fullName evidence="3">Uncharacterized protein</fullName>
    </submittedName>
</protein>
<feature type="compositionally biased region" description="Basic and acidic residues" evidence="1">
    <location>
        <begin position="231"/>
        <end position="244"/>
    </location>
</feature>
<keyword evidence="2" id="KW-1185">Reference proteome</keyword>
<accession>A0A914GYE4</accession>
<dbReference type="Proteomes" id="UP000887572">
    <property type="component" value="Unplaced"/>
</dbReference>
<evidence type="ECO:0000313" key="3">
    <source>
        <dbReference type="WBParaSite" id="Gr19_v10_g12339.t1"/>
    </source>
</evidence>
<proteinExistence type="predicted"/>
<evidence type="ECO:0000313" key="2">
    <source>
        <dbReference type="Proteomes" id="UP000887572"/>
    </source>
</evidence>
<dbReference type="WBParaSite" id="Gr19_v10_g12339.t1">
    <property type="protein sequence ID" value="Gr19_v10_g12339.t1"/>
    <property type="gene ID" value="Gr19_v10_g12339"/>
</dbReference>
<reference evidence="3" key="1">
    <citation type="submission" date="2022-11" db="UniProtKB">
        <authorList>
            <consortium name="WormBaseParasite"/>
        </authorList>
    </citation>
    <scope>IDENTIFICATION</scope>
</reference>
<feature type="region of interest" description="Disordered" evidence="1">
    <location>
        <begin position="134"/>
        <end position="298"/>
    </location>
</feature>
<dbReference type="AlphaFoldDB" id="A0A914GYE4"/>